<dbReference type="GO" id="GO:0005543">
    <property type="term" value="F:phospholipid binding"/>
    <property type="evidence" value="ECO:0007669"/>
    <property type="project" value="TreeGrafter"/>
</dbReference>
<dbReference type="SUPFAM" id="SSF103657">
    <property type="entry name" value="BAR/IMD domain-like"/>
    <property type="match status" value="1"/>
</dbReference>
<dbReference type="InterPro" id="IPR030127">
    <property type="entry name" value="MTSS1/MTSS2"/>
</dbReference>
<proteinExistence type="predicted"/>
<organism evidence="2 3">
    <name type="scientific">Anas platyrhynchos</name>
    <name type="common">Mallard</name>
    <name type="synonym">Anas boschas</name>
    <dbReference type="NCBI Taxonomy" id="8839"/>
    <lineage>
        <taxon>Eukaryota</taxon>
        <taxon>Metazoa</taxon>
        <taxon>Chordata</taxon>
        <taxon>Craniata</taxon>
        <taxon>Vertebrata</taxon>
        <taxon>Euteleostomi</taxon>
        <taxon>Archelosauria</taxon>
        <taxon>Archosauria</taxon>
        <taxon>Dinosauria</taxon>
        <taxon>Saurischia</taxon>
        <taxon>Theropoda</taxon>
        <taxon>Coelurosauria</taxon>
        <taxon>Aves</taxon>
        <taxon>Neognathae</taxon>
        <taxon>Galloanserae</taxon>
        <taxon>Anseriformes</taxon>
        <taxon>Anatidae</taxon>
        <taxon>Anatinae</taxon>
        <taxon>Anas</taxon>
    </lineage>
</organism>
<sequence>MRFYDHLAYAAEREPRKKQRTCTEGCLVVVGTPQCRFRNELQGHSGPFQKEVVQLLGKFVVLHCSAFSLTDRCITGSYPVWEDFINKAGKLQSQLRTTVVAAAAFLDAFQKVADMATNTRDVFPGWFLSALCAAASFCFAISPFRSVLTWTSVFFPVSQPAVFSCQPEEISPGIEELGKMSERTFRRYRAREKSCRKFQLRRLVSQNAGSTVVIWSAWRQLPRRDDELVKGQIGAVSWLRAGSPDLLGSRRTLCHALSQVSRQKTVHVCPACGHSPLLPSPLQVISRRCDSSHICIPAASREALHVRSSDELSSGKQCPGRLFWRAGEESCWFLNFPGKSASAQDKKRIVPPVFLFSHTRQSPTWLLACKRERVFSSNEAVEKRCSLCSSHPQAGFVETTSKRTAVAIVILQGEQQLSVSVSHFGSKEAKEKPSEEIRCPHGARNAPLSTDLTLVLVTVRNHSSGMQALLGSKQQAPQWSEVLLLPAAWLKKGSHRSTEPGRWGAAGRLEELAAMRRHQHTPRAAARGAVILQEERQPRQTVLEAVWSSEMKDPEALFSPAEDSVNQDGFWGSTLVFRDIPMQIPEFLTRFHLHACLFYVLQLVPNVTFVCARGVEMWCRMQILEMVKQHPQTWSATAAALPALSHDKGEGGGGWLHPRWACFQKRDASFVCLGHAAGREPPSILNVAFYFNQMGIKSLDPPGCRSQRLRVSPPEAAGLGFCICREHLPKVRTEPALAFCQTAERKPVGLGRSRERDPAWQGFDAAVLGTRRGRQLNCATAARHP</sequence>
<gene>
    <name evidence="2" type="ORF">Anapl_09367</name>
</gene>
<dbReference type="PANTHER" id="PTHR15708:SF10">
    <property type="entry name" value="PROTEIN MTSS 1"/>
    <property type="match status" value="1"/>
</dbReference>
<dbReference type="GO" id="GO:0007009">
    <property type="term" value="P:plasma membrane organization"/>
    <property type="evidence" value="ECO:0007669"/>
    <property type="project" value="InterPro"/>
</dbReference>
<accession>R0LKQ6</accession>
<dbReference type="GO" id="GO:0015629">
    <property type="term" value="C:actin cytoskeleton"/>
    <property type="evidence" value="ECO:0007669"/>
    <property type="project" value="TreeGrafter"/>
</dbReference>
<dbReference type="EMBL" id="KB742977">
    <property type="protein sequence ID" value="EOB02265.1"/>
    <property type="molecule type" value="Genomic_DNA"/>
</dbReference>
<evidence type="ECO:0000313" key="2">
    <source>
        <dbReference type="EMBL" id="EOB02265.1"/>
    </source>
</evidence>
<protein>
    <submittedName>
        <fullName evidence="2">Metastasis suppressor protein 1</fullName>
    </submittedName>
</protein>
<dbReference type="GO" id="GO:0003779">
    <property type="term" value="F:actin binding"/>
    <property type="evidence" value="ECO:0007669"/>
    <property type="project" value="InterPro"/>
</dbReference>
<dbReference type="GO" id="GO:0009898">
    <property type="term" value="C:cytoplasmic side of plasma membrane"/>
    <property type="evidence" value="ECO:0007669"/>
    <property type="project" value="TreeGrafter"/>
</dbReference>
<feature type="domain" description="IMD" evidence="1">
    <location>
        <begin position="76"/>
        <end position="120"/>
    </location>
</feature>
<dbReference type="GO" id="GO:0032233">
    <property type="term" value="P:positive regulation of actin filament bundle assembly"/>
    <property type="evidence" value="ECO:0007669"/>
    <property type="project" value="TreeGrafter"/>
</dbReference>
<dbReference type="PANTHER" id="PTHR15708">
    <property type="entry name" value="ACTIN BUNDLING/MISSING IN METASTASIS-RELATED"/>
    <property type="match status" value="1"/>
</dbReference>
<evidence type="ECO:0000259" key="1">
    <source>
        <dbReference type="PROSITE" id="PS51338"/>
    </source>
</evidence>
<dbReference type="Gene3D" id="1.20.1270.60">
    <property type="entry name" value="Arfaptin homology (AH) domain/BAR domain"/>
    <property type="match status" value="1"/>
</dbReference>
<dbReference type="InterPro" id="IPR027267">
    <property type="entry name" value="AH/BAR_dom_sf"/>
</dbReference>
<keyword evidence="3" id="KW-1185">Reference proteome</keyword>
<dbReference type="PROSITE" id="PS51338">
    <property type="entry name" value="IMD"/>
    <property type="match status" value="1"/>
</dbReference>
<dbReference type="InterPro" id="IPR013606">
    <property type="entry name" value="I-BAR_dom"/>
</dbReference>
<name>R0LKQ6_ANAPL</name>
<dbReference type="Pfam" id="PF08397">
    <property type="entry name" value="IMD"/>
    <property type="match status" value="1"/>
</dbReference>
<reference evidence="3" key="1">
    <citation type="journal article" date="2013" name="Nat. Genet.">
        <title>The duck genome and transcriptome provide insight into an avian influenza virus reservoir species.</title>
        <authorList>
            <person name="Huang Y."/>
            <person name="Li Y."/>
            <person name="Burt D.W."/>
            <person name="Chen H."/>
            <person name="Zhang Y."/>
            <person name="Qian W."/>
            <person name="Kim H."/>
            <person name="Gan S."/>
            <person name="Zhao Y."/>
            <person name="Li J."/>
            <person name="Yi K."/>
            <person name="Feng H."/>
            <person name="Zhu P."/>
            <person name="Li B."/>
            <person name="Liu Q."/>
            <person name="Fairley S."/>
            <person name="Magor K.E."/>
            <person name="Du Z."/>
            <person name="Hu X."/>
            <person name="Goodman L."/>
            <person name="Tafer H."/>
            <person name="Vignal A."/>
            <person name="Lee T."/>
            <person name="Kim K.W."/>
            <person name="Sheng Z."/>
            <person name="An Y."/>
            <person name="Searle S."/>
            <person name="Herrero J."/>
            <person name="Groenen M.A."/>
            <person name="Crooijmans R.P."/>
            <person name="Faraut T."/>
            <person name="Cai Q."/>
            <person name="Webster R.G."/>
            <person name="Aldridge J.R."/>
            <person name="Warren W.C."/>
            <person name="Bartschat S."/>
            <person name="Kehr S."/>
            <person name="Marz M."/>
            <person name="Stadler P.F."/>
            <person name="Smith J."/>
            <person name="Kraus R.H."/>
            <person name="Zhao Y."/>
            <person name="Ren L."/>
            <person name="Fei J."/>
            <person name="Morisson M."/>
            <person name="Kaiser P."/>
            <person name="Griffin D.K."/>
            <person name="Rao M."/>
            <person name="Pitel F."/>
            <person name="Wang J."/>
            <person name="Li N."/>
        </authorList>
    </citation>
    <scope>NUCLEOTIDE SEQUENCE [LARGE SCALE GENOMIC DNA]</scope>
</reference>
<dbReference type="AlphaFoldDB" id="R0LKQ6"/>
<evidence type="ECO:0000313" key="3">
    <source>
        <dbReference type="Proteomes" id="UP000296049"/>
    </source>
</evidence>
<dbReference type="GO" id="GO:0034334">
    <property type="term" value="P:adherens junction maintenance"/>
    <property type="evidence" value="ECO:0007669"/>
    <property type="project" value="TreeGrafter"/>
</dbReference>
<dbReference type="Proteomes" id="UP000296049">
    <property type="component" value="Unassembled WGS sequence"/>
</dbReference>